<dbReference type="EMBL" id="DAKRPA010000224">
    <property type="protein sequence ID" value="DAZ94961.1"/>
    <property type="molecule type" value="Genomic_DNA"/>
</dbReference>
<dbReference type="GO" id="GO:0005789">
    <property type="term" value="C:endoplasmic reticulum membrane"/>
    <property type="evidence" value="ECO:0007669"/>
    <property type="project" value="TreeGrafter"/>
</dbReference>
<proteinExistence type="predicted"/>
<sequence length="93" mass="10165">MGRFLEGAMRPGSPEFVIVLNCVLGALFLVMLTVIYTELENSIHTFVMLFIVVGLTLSINWFIVEANKLKELQAAESGSASKDKSAATRAKTD</sequence>
<evidence type="ECO:0000256" key="2">
    <source>
        <dbReference type="SAM" id="Phobius"/>
    </source>
</evidence>
<feature type="transmembrane region" description="Helical" evidence="2">
    <location>
        <begin position="43"/>
        <end position="63"/>
    </location>
</feature>
<dbReference type="PANTHER" id="PTHR28251">
    <property type="entry name" value="V-TYPE ATPASE ASSEMBLY FACTOR PKR1"/>
    <property type="match status" value="1"/>
</dbReference>
<keyword evidence="2" id="KW-0472">Membrane</keyword>
<dbReference type="PANTHER" id="PTHR28251:SF1">
    <property type="entry name" value="V-TYPE ATPASE ASSEMBLY FACTOR PKR1"/>
    <property type="match status" value="1"/>
</dbReference>
<keyword evidence="4" id="KW-1185">Reference proteome</keyword>
<dbReference type="GO" id="GO:0070072">
    <property type="term" value="P:vacuolar proton-transporting V-type ATPase complex assembly"/>
    <property type="evidence" value="ECO:0007669"/>
    <property type="project" value="InterPro"/>
</dbReference>
<reference evidence="3" key="2">
    <citation type="journal article" date="2023" name="Microbiol Resour">
        <title>Decontamination and Annotation of the Draft Genome Sequence of the Oomycete Lagenidium giganteum ARSEF 373.</title>
        <authorList>
            <person name="Morgan W.R."/>
            <person name="Tartar A."/>
        </authorList>
    </citation>
    <scope>NUCLEOTIDE SEQUENCE</scope>
    <source>
        <strain evidence="3">ARSEF 373</strain>
    </source>
</reference>
<evidence type="ECO:0000256" key="1">
    <source>
        <dbReference type="SAM" id="MobiDB-lite"/>
    </source>
</evidence>
<reference evidence="3" key="1">
    <citation type="submission" date="2022-11" db="EMBL/GenBank/DDBJ databases">
        <authorList>
            <person name="Morgan W.R."/>
            <person name="Tartar A."/>
        </authorList>
    </citation>
    <scope>NUCLEOTIDE SEQUENCE</scope>
    <source>
        <strain evidence="3">ARSEF 373</strain>
    </source>
</reference>
<organism evidence="3 4">
    <name type="scientific">Lagenidium giganteum</name>
    <dbReference type="NCBI Taxonomy" id="4803"/>
    <lineage>
        <taxon>Eukaryota</taxon>
        <taxon>Sar</taxon>
        <taxon>Stramenopiles</taxon>
        <taxon>Oomycota</taxon>
        <taxon>Peronosporomycetes</taxon>
        <taxon>Pythiales</taxon>
        <taxon>Pythiaceae</taxon>
    </lineage>
</organism>
<comment type="caution">
    <text evidence="3">The sequence shown here is derived from an EMBL/GenBank/DDBJ whole genome shotgun (WGS) entry which is preliminary data.</text>
</comment>
<dbReference type="Proteomes" id="UP001146120">
    <property type="component" value="Unassembled WGS sequence"/>
</dbReference>
<dbReference type="Pfam" id="PF08636">
    <property type="entry name" value="Pkr1"/>
    <property type="match status" value="1"/>
</dbReference>
<accession>A0AAV2YMA2</accession>
<protein>
    <submittedName>
        <fullName evidence="3">Uncharacterized protein</fullName>
    </submittedName>
</protein>
<keyword evidence="2" id="KW-1133">Transmembrane helix</keyword>
<dbReference type="InterPro" id="IPR013945">
    <property type="entry name" value="Pkr1"/>
</dbReference>
<dbReference type="AlphaFoldDB" id="A0AAV2YMA2"/>
<feature type="compositionally biased region" description="Basic and acidic residues" evidence="1">
    <location>
        <begin position="81"/>
        <end position="93"/>
    </location>
</feature>
<evidence type="ECO:0000313" key="3">
    <source>
        <dbReference type="EMBL" id="DAZ94961.1"/>
    </source>
</evidence>
<feature type="region of interest" description="Disordered" evidence="1">
    <location>
        <begin position="74"/>
        <end position="93"/>
    </location>
</feature>
<gene>
    <name evidence="3" type="ORF">N0F65_000056</name>
</gene>
<name>A0AAV2YMA2_9STRA</name>
<feature type="transmembrane region" description="Helical" evidence="2">
    <location>
        <begin position="16"/>
        <end position="37"/>
    </location>
</feature>
<keyword evidence="2" id="KW-0812">Transmembrane</keyword>
<evidence type="ECO:0000313" key="4">
    <source>
        <dbReference type="Proteomes" id="UP001146120"/>
    </source>
</evidence>